<keyword evidence="4" id="KW-0238">DNA-binding</keyword>
<evidence type="ECO:0000259" key="6">
    <source>
        <dbReference type="Pfam" id="PF04542"/>
    </source>
</evidence>
<dbReference type="PANTHER" id="PTHR43133">
    <property type="entry name" value="RNA POLYMERASE ECF-TYPE SIGMA FACTO"/>
    <property type="match status" value="1"/>
</dbReference>
<organism evidence="8 9">
    <name type="scientific">Cryptosporangium japonicum</name>
    <dbReference type="NCBI Taxonomy" id="80872"/>
    <lineage>
        <taxon>Bacteria</taxon>
        <taxon>Bacillati</taxon>
        <taxon>Actinomycetota</taxon>
        <taxon>Actinomycetes</taxon>
        <taxon>Cryptosporangiales</taxon>
        <taxon>Cryptosporangiaceae</taxon>
        <taxon>Cryptosporangium</taxon>
    </lineage>
</organism>
<dbReference type="InterPro" id="IPR036388">
    <property type="entry name" value="WH-like_DNA-bd_sf"/>
</dbReference>
<evidence type="ECO:0000313" key="8">
    <source>
        <dbReference type="EMBL" id="GAA0239518.1"/>
    </source>
</evidence>
<gene>
    <name evidence="8" type="ORF">GCM10009539_26010</name>
</gene>
<evidence type="ECO:0000256" key="1">
    <source>
        <dbReference type="ARBA" id="ARBA00010641"/>
    </source>
</evidence>
<dbReference type="Pfam" id="PF04545">
    <property type="entry name" value="Sigma70_r4"/>
    <property type="match status" value="1"/>
</dbReference>
<evidence type="ECO:0000256" key="2">
    <source>
        <dbReference type="ARBA" id="ARBA00023015"/>
    </source>
</evidence>
<sequence length="177" mass="19284">MRESASPRRDPDGDEELIRFLCAEHGRALMGYATLLLGDRALAEDVVQETLVQAWRNPEIVVNGKGSVRGWLLTVARNVIIDQARAKAARPVEAADVAHRPPVARDHADVIVDSVVVADALERLAREHRDVLVNVYINGATLKQTAEMLGVPLGTVKSRLHYGQRALRAAFADPVGA</sequence>
<dbReference type="NCBIfam" id="TIGR02937">
    <property type="entry name" value="sigma70-ECF"/>
    <property type="match status" value="1"/>
</dbReference>
<evidence type="ECO:0000256" key="3">
    <source>
        <dbReference type="ARBA" id="ARBA00023082"/>
    </source>
</evidence>
<comment type="caution">
    <text evidence="8">The sequence shown here is derived from an EMBL/GenBank/DDBJ whole genome shotgun (WGS) entry which is preliminary data.</text>
</comment>
<keyword evidence="9" id="KW-1185">Reference proteome</keyword>
<proteinExistence type="inferred from homology"/>
<dbReference type="Gene3D" id="1.10.1740.10">
    <property type="match status" value="1"/>
</dbReference>
<dbReference type="EMBL" id="BAAAGX010000010">
    <property type="protein sequence ID" value="GAA0239518.1"/>
    <property type="molecule type" value="Genomic_DNA"/>
</dbReference>
<dbReference type="Pfam" id="PF04542">
    <property type="entry name" value="Sigma70_r2"/>
    <property type="match status" value="1"/>
</dbReference>
<dbReference type="PANTHER" id="PTHR43133:SF52">
    <property type="entry name" value="ECF RNA POLYMERASE SIGMA FACTOR SIGL"/>
    <property type="match status" value="1"/>
</dbReference>
<dbReference type="InterPro" id="IPR007627">
    <property type="entry name" value="RNA_pol_sigma70_r2"/>
</dbReference>
<dbReference type="InterPro" id="IPR014284">
    <property type="entry name" value="RNA_pol_sigma-70_dom"/>
</dbReference>
<dbReference type="InterPro" id="IPR013324">
    <property type="entry name" value="RNA_pol_sigma_r3/r4-like"/>
</dbReference>
<feature type="domain" description="RNA polymerase sigma-70 region 4" evidence="7">
    <location>
        <begin position="120"/>
        <end position="169"/>
    </location>
</feature>
<reference evidence="8 9" key="1">
    <citation type="journal article" date="2019" name="Int. J. Syst. Evol. Microbiol.">
        <title>The Global Catalogue of Microorganisms (GCM) 10K type strain sequencing project: providing services to taxonomists for standard genome sequencing and annotation.</title>
        <authorList>
            <consortium name="The Broad Institute Genomics Platform"/>
            <consortium name="The Broad Institute Genome Sequencing Center for Infectious Disease"/>
            <person name="Wu L."/>
            <person name="Ma J."/>
        </authorList>
    </citation>
    <scope>NUCLEOTIDE SEQUENCE [LARGE SCALE GENOMIC DNA]</scope>
    <source>
        <strain evidence="8 9">JCM 10425</strain>
    </source>
</reference>
<dbReference type="Gene3D" id="1.10.10.10">
    <property type="entry name" value="Winged helix-like DNA-binding domain superfamily/Winged helix DNA-binding domain"/>
    <property type="match status" value="1"/>
</dbReference>
<keyword evidence="3" id="KW-0731">Sigma factor</keyword>
<feature type="domain" description="RNA polymerase sigma-70 region 2" evidence="6">
    <location>
        <begin position="23"/>
        <end position="88"/>
    </location>
</feature>
<evidence type="ECO:0000256" key="5">
    <source>
        <dbReference type="ARBA" id="ARBA00023163"/>
    </source>
</evidence>
<dbReference type="InterPro" id="IPR039425">
    <property type="entry name" value="RNA_pol_sigma-70-like"/>
</dbReference>
<dbReference type="RefSeq" id="WP_344649039.1">
    <property type="nucleotide sequence ID" value="NZ_BAAAGX010000010.1"/>
</dbReference>
<accession>A0ABN0U5M9</accession>
<evidence type="ECO:0000313" key="9">
    <source>
        <dbReference type="Proteomes" id="UP001500967"/>
    </source>
</evidence>
<dbReference type="InterPro" id="IPR007630">
    <property type="entry name" value="RNA_pol_sigma70_r4"/>
</dbReference>
<dbReference type="Proteomes" id="UP001500967">
    <property type="component" value="Unassembled WGS sequence"/>
</dbReference>
<comment type="similarity">
    <text evidence="1">Belongs to the sigma-70 factor family. ECF subfamily.</text>
</comment>
<dbReference type="CDD" id="cd06171">
    <property type="entry name" value="Sigma70_r4"/>
    <property type="match status" value="1"/>
</dbReference>
<evidence type="ECO:0000256" key="4">
    <source>
        <dbReference type="ARBA" id="ARBA00023125"/>
    </source>
</evidence>
<keyword evidence="5" id="KW-0804">Transcription</keyword>
<name>A0ABN0U5M9_9ACTN</name>
<keyword evidence="2" id="KW-0805">Transcription regulation</keyword>
<evidence type="ECO:0000259" key="7">
    <source>
        <dbReference type="Pfam" id="PF04545"/>
    </source>
</evidence>
<dbReference type="InterPro" id="IPR013325">
    <property type="entry name" value="RNA_pol_sigma_r2"/>
</dbReference>
<dbReference type="SUPFAM" id="SSF88659">
    <property type="entry name" value="Sigma3 and sigma4 domains of RNA polymerase sigma factors"/>
    <property type="match status" value="1"/>
</dbReference>
<protein>
    <submittedName>
        <fullName evidence="8">Sigma-70 family RNA polymerase sigma factor</fullName>
    </submittedName>
</protein>
<dbReference type="SUPFAM" id="SSF88946">
    <property type="entry name" value="Sigma2 domain of RNA polymerase sigma factors"/>
    <property type="match status" value="1"/>
</dbReference>